<dbReference type="Proteomes" id="UP000006039">
    <property type="component" value="Unassembled WGS sequence"/>
</dbReference>
<reference evidence="1" key="3">
    <citation type="submission" date="2010-09" db="EMBL/GenBank/DDBJ databases">
        <title>Annotation of Gaeumannomyces graminis var. tritici R3-111a-1.</title>
        <authorList>
            <consortium name="The Broad Institute Genome Sequencing Platform"/>
            <person name="Ma L.-J."/>
            <person name="Dead R."/>
            <person name="Young S.K."/>
            <person name="Zeng Q."/>
            <person name="Gargeya S."/>
            <person name="Fitzgerald M."/>
            <person name="Haas B."/>
            <person name="Abouelleil A."/>
            <person name="Alvarado L."/>
            <person name="Arachchi H.M."/>
            <person name="Berlin A."/>
            <person name="Brown A."/>
            <person name="Chapman S.B."/>
            <person name="Chen Z."/>
            <person name="Dunbar C."/>
            <person name="Freedman E."/>
            <person name="Gearin G."/>
            <person name="Gellesch M."/>
            <person name="Goldberg J."/>
            <person name="Griggs A."/>
            <person name="Gujja S."/>
            <person name="Heiman D."/>
            <person name="Howarth C."/>
            <person name="Larson L."/>
            <person name="Lui A."/>
            <person name="MacDonald P.J.P."/>
            <person name="Mehta T."/>
            <person name="Montmayeur A."/>
            <person name="Murphy C."/>
            <person name="Neiman D."/>
            <person name="Pearson M."/>
            <person name="Priest M."/>
            <person name="Roberts A."/>
            <person name="Saif S."/>
            <person name="Shea T."/>
            <person name="Shenoy N."/>
            <person name="Sisk P."/>
            <person name="Stolte C."/>
            <person name="Sykes S."/>
            <person name="Yandava C."/>
            <person name="Wortman J."/>
            <person name="Nusbaum C."/>
            <person name="Birren B."/>
        </authorList>
    </citation>
    <scope>NUCLEOTIDE SEQUENCE</scope>
    <source>
        <strain evidence="1">R3-111a-1</strain>
    </source>
</reference>
<dbReference type="EnsemblFungi" id="EJT77045">
    <property type="protein sequence ID" value="EJT77045"/>
    <property type="gene ID" value="GGTG_06959"/>
</dbReference>
<reference evidence="3" key="1">
    <citation type="submission" date="2010-07" db="EMBL/GenBank/DDBJ databases">
        <title>The genome sequence of Gaeumannomyces graminis var. tritici strain R3-111a-1.</title>
        <authorList>
            <consortium name="The Broad Institute Genome Sequencing Platform"/>
            <person name="Ma L.-J."/>
            <person name="Dead R."/>
            <person name="Young S."/>
            <person name="Zeng Q."/>
            <person name="Koehrsen M."/>
            <person name="Alvarado L."/>
            <person name="Berlin A."/>
            <person name="Chapman S.B."/>
            <person name="Chen Z."/>
            <person name="Freedman E."/>
            <person name="Gellesch M."/>
            <person name="Goldberg J."/>
            <person name="Griggs A."/>
            <person name="Gujja S."/>
            <person name="Heilman E.R."/>
            <person name="Heiman D."/>
            <person name="Hepburn T."/>
            <person name="Howarth C."/>
            <person name="Jen D."/>
            <person name="Larson L."/>
            <person name="Mehta T."/>
            <person name="Neiman D."/>
            <person name="Pearson M."/>
            <person name="Roberts A."/>
            <person name="Saif S."/>
            <person name="Shea T."/>
            <person name="Shenoy N."/>
            <person name="Sisk P."/>
            <person name="Stolte C."/>
            <person name="Sykes S."/>
            <person name="Walk T."/>
            <person name="White J."/>
            <person name="Yandava C."/>
            <person name="Haas B."/>
            <person name="Nusbaum C."/>
            <person name="Birren B."/>
        </authorList>
    </citation>
    <scope>NUCLEOTIDE SEQUENCE [LARGE SCALE GENOMIC DNA]</scope>
    <source>
        <strain evidence="3">R3-111a-1</strain>
    </source>
</reference>
<dbReference type="GeneID" id="20347417"/>
<reference evidence="2" key="4">
    <citation type="journal article" date="2015" name="G3 (Bethesda)">
        <title>Genome sequences of three phytopathogenic species of the Magnaporthaceae family of fungi.</title>
        <authorList>
            <person name="Okagaki L.H."/>
            <person name="Nunes C.C."/>
            <person name="Sailsbery J."/>
            <person name="Clay B."/>
            <person name="Brown D."/>
            <person name="John T."/>
            <person name="Oh Y."/>
            <person name="Young N."/>
            <person name="Fitzgerald M."/>
            <person name="Haas B.J."/>
            <person name="Zeng Q."/>
            <person name="Young S."/>
            <person name="Adiconis X."/>
            <person name="Fan L."/>
            <person name="Levin J.Z."/>
            <person name="Mitchell T.K."/>
            <person name="Okubara P.A."/>
            <person name="Farman M.L."/>
            <person name="Kohn L.M."/>
            <person name="Birren B."/>
            <person name="Ma L.-J."/>
            <person name="Dean R.A."/>
        </authorList>
    </citation>
    <scope>NUCLEOTIDE SEQUENCE</scope>
    <source>
        <strain evidence="2">R3-111a-1</strain>
    </source>
</reference>
<dbReference type="AlphaFoldDB" id="J3P0B2"/>
<protein>
    <submittedName>
        <fullName evidence="1 2">Uncharacterized protein</fullName>
    </submittedName>
</protein>
<name>J3P0B2_GAET3</name>
<reference evidence="2" key="5">
    <citation type="submission" date="2018-04" db="UniProtKB">
        <authorList>
            <consortium name="EnsemblFungi"/>
        </authorList>
    </citation>
    <scope>IDENTIFICATION</scope>
    <source>
        <strain evidence="2">R3-111a-1</strain>
    </source>
</reference>
<gene>
    <name evidence="2" type="primary">20347417</name>
    <name evidence="1" type="ORF">GGTG_06959</name>
</gene>
<keyword evidence="3" id="KW-1185">Reference proteome</keyword>
<sequence length="56" mass="6300">MHKMDQRRDLVRLNVWVPDPAWVAAMGLSSPPLVWCKFHGESKVDGPRSSPSTTPQ</sequence>
<evidence type="ECO:0000313" key="1">
    <source>
        <dbReference type="EMBL" id="EJT77045.1"/>
    </source>
</evidence>
<evidence type="ECO:0000313" key="3">
    <source>
        <dbReference type="Proteomes" id="UP000006039"/>
    </source>
</evidence>
<dbReference type="EMBL" id="GL385397">
    <property type="protein sequence ID" value="EJT77045.1"/>
    <property type="molecule type" value="Genomic_DNA"/>
</dbReference>
<dbReference type="VEuPathDB" id="FungiDB:GGTG_06959"/>
<dbReference type="RefSeq" id="XP_009223045.1">
    <property type="nucleotide sequence ID" value="XM_009224781.1"/>
</dbReference>
<accession>J3P0B2</accession>
<evidence type="ECO:0000313" key="2">
    <source>
        <dbReference type="EnsemblFungi" id="EJT77045"/>
    </source>
</evidence>
<organism evidence="1">
    <name type="scientific">Gaeumannomyces tritici (strain R3-111a-1)</name>
    <name type="common">Wheat and barley take-all root rot fungus</name>
    <name type="synonym">Gaeumannomyces graminis var. tritici</name>
    <dbReference type="NCBI Taxonomy" id="644352"/>
    <lineage>
        <taxon>Eukaryota</taxon>
        <taxon>Fungi</taxon>
        <taxon>Dikarya</taxon>
        <taxon>Ascomycota</taxon>
        <taxon>Pezizomycotina</taxon>
        <taxon>Sordariomycetes</taxon>
        <taxon>Sordariomycetidae</taxon>
        <taxon>Magnaporthales</taxon>
        <taxon>Magnaporthaceae</taxon>
        <taxon>Gaeumannomyces</taxon>
    </lineage>
</organism>
<reference evidence="1" key="2">
    <citation type="submission" date="2010-07" db="EMBL/GenBank/DDBJ databases">
        <authorList>
            <consortium name="The Broad Institute Genome Sequencing Platform"/>
            <consortium name="Broad Institute Genome Sequencing Center for Infectious Disease"/>
            <person name="Ma L.-J."/>
            <person name="Dead R."/>
            <person name="Young S."/>
            <person name="Zeng Q."/>
            <person name="Koehrsen M."/>
            <person name="Alvarado L."/>
            <person name="Berlin A."/>
            <person name="Chapman S.B."/>
            <person name="Chen Z."/>
            <person name="Freedman E."/>
            <person name="Gellesch M."/>
            <person name="Goldberg J."/>
            <person name="Griggs A."/>
            <person name="Gujja S."/>
            <person name="Heilman E.R."/>
            <person name="Heiman D."/>
            <person name="Hepburn T."/>
            <person name="Howarth C."/>
            <person name="Jen D."/>
            <person name="Larson L."/>
            <person name="Mehta T."/>
            <person name="Neiman D."/>
            <person name="Pearson M."/>
            <person name="Roberts A."/>
            <person name="Saif S."/>
            <person name="Shea T."/>
            <person name="Shenoy N."/>
            <person name="Sisk P."/>
            <person name="Stolte C."/>
            <person name="Sykes S."/>
            <person name="Walk T."/>
            <person name="White J."/>
            <person name="Yandava C."/>
            <person name="Haas B."/>
            <person name="Nusbaum C."/>
            <person name="Birren B."/>
        </authorList>
    </citation>
    <scope>NUCLEOTIDE SEQUENCE</scope>
    <source>
        <strain evidence="1">R3-111a-1</strain>
    </source>
</reference>
<dbReference type="HOGENOM" id="CLU_3014272_0_0_1"/>
<proteinExistence type="predicted"/>